<feature type="domain" description="Histidine kinase" evidence="9">
    <location>
        <begin position="606"/>
        <end position="820"/>
    </location>
</feature>
<evidence type="ECO:0000256" key="8">
    <source>
        <dbReference type="SAM" id="Phobius"/>
    </source>
</evidence>
<reference evidence="13" key="1">
    <citation type="submission" date="2020-06" db="EMBL/GenBank/DDBJ databases">
        <title>Draft genomic sequecing of Geomonas sp. Red736.</title>
        <authorList>
            <person name="Itoh H."/>
            <person name="Xu Z.X."/>
            <person name="Ushijima N."/>
            <person name="Masuda Y."/>
            <person name="Shiratori Y."/>
            <person name="Senoo K."/>
        </authorList>
    </citation>
    <scope>NUCLEOTIDE SEQUENCE [LARGE SCALE GENOMIC DNA]</scope>
    <source>
        <strain evidence="13">Red736</strain>
    </source>
</reference>
<sequence>MLILHSTASHLCYDPPWLLFVTNTLFVGCVSLLVAVIAGRNYQVSGRIKMLLLGAAMLAVGLSGTVAGIVRGLPGGANLNVTIYNCAALLGALLHAIAAFILAAGLHPQTAPRRRPLLLACSYTLVIVFIALLMLGTLKGVLPLFFVQGTGATFIRQVVLGSGIVLNLFSFTAFLATYQRNREPFLLWYAGALALTATGMAGFFLQHSVGSPVGWVGRFSLYLGELYFLAALLVAGRSAQSSGQSLDDVLVLALNGADEKIRTAFAHATIGFAMATVKGHFIDINPAFTELTGYSLPELQQLGLPPLIHPDDREENMELARRMLGGELPDFTVENRYLRKGGEPIWVRKSVSLVRDSDGTPRWTVALIEDITQRKEVERQLAREFDTVTRLQKLSTLFVHDGNLQSVLEEVVEAAIAIAGADFGTIQLVEPETGDLVIAAQKGFPQWWIDYWKPSAHGKGTCGAAAATGRRVIVEDVEQSPIFAGTDALEVQRRAGVRAVQSTPLLSRSGQLVGMFSTHYRSAFRPDEATLRRLDLLSRQTADMICRLRAEEALRIQAMDLQESRQEALNAQDALLLLNQELEQRVQERTVKLTAINKELESFCYSVAHELGGPLRSMNCFSSIVLEEYGERMDREGRNYLERIAASASRMGHLVEGLLLLSKVTRREMVRETVNLTAIVAEIINELAAQEPKRRVETTIADATWGQFDPALAKLALYNLLGNAWKYTSRIDAASIEFGHLRRGSESVFYVRDNGIGFDMAYAEKIFLPFERLEATAKFDGTGIGLATVQRVIEMHGGKVWAESEPGSGATFYFTEGLASAY</sequence>
<feature type="transmembrane region" description="Helical" evidence="8">
    <location>
        <begin position="185"/>
        <end position="207"/>
    </location>
</feature>
<dbReference type="Pfam" id="PF13185">
    <property type="entry name" value="GAF_2"/>
    <property type="match status" value="1"/>
</dbReference>
<dbReference type="SMART" id="SM00388">
    <property type="entry name" value="HisKA"/>
    <property type="match status" value="1"/>
</dbReference>
<gene>
    <name evidence="12" type="ORF">GMPD_00860</name>
</gene>
<keyword evidence="4" id="KW-0808">Transferase</keyword>
<dbReference type="CDD" id="cd00130">
    <property type="entry name" value="PAS"/>
    <property type="match status" value="1"/>
</dbReference>
<keyword evidence="3" id="KW-0597">Phosphoprotein</keyword>
<feature type="transmembrane region" description="Helical" evidence="8">
    <location>
        <begin position="117"/>
        <end position="138"/>
    </location>
</feature>
<dbReference type="Pfam" id="PF02518">
    <property type="entry name" value="HATPase_c"/>
    <property type="match status" value="1"/>
</dbReference>
<comment type="catalytic activity">
    <reaction evidence="1">
        <text>ATP + protein L-histidine = ADP + protein N-phospho-L-histidine.</text>
        <dbReference type="EC" id="2.7.13.3"/>
    </reaction>
</comment>
<evidence type="ECO:0000256" key="3">
    <source>
        <dbReference type="ARBA" id="ARBA00022553"/>
    </source>
</evidence>
<dbReference type="AlphaFoldDB" id="A0A6V8MQT4"/>
<evidence type="ECO:0000313" key="13">
    <source>
        <dbReference type="Proteomes" id="UP000568888"/>
    </source>
</evidence>
<comment type="caution">
    <text evidence="12">The sequence shown here is derived from an EMBL/GenBank/DDBJ whole genome shotgun (WGS) entry which is preliminary data.</text>
</comment>
<dbReference type="GO" id="GO:0000156">
    <property type="term" value="F:phosphorelay response regulator activity"/>
    <property type="evidence" value="ECO:0007669"/>
    <property type="project" value="TreeGrafter"/>
</dbReference>
<evidence type="ECO:0000256" key="2">
    <source>
        <dbReference type="ARBA" id="ARBA00012438"/>
    </source>
</evidence>
<evidence type="ECO:0000256" key="6">
    <source>
        <dbReference type="ARBA" id="ARBA00023136"/>
    </source>
</evidence>
<dbReference type="InterPro" id="IPR013655">
    <property type="entry name" value="PAS_fold_3"/>
</dbReference>
<organism evidence="12 13">
    <name type="scientific">Geomonas paludis</name>
    <dbReference type="NCBI Taxonomy" id="2740185"/>
    <lineage>
        <taxon>Bacteria</taxon>
        <taxon>Pseudomonadati</taxon>
        <taxon>Thermodesulfobacteriota</taxon>
        <taxon>Desulfuromonadia</taxon>
        <taxon>Geobacterales</taxon>
        <taxon>Geobacteraceae</taxon>
        <taxon>Geomonas</taxon>
    </lineage>
</organism>
<dbReference type="Proteomes" id="UP000568888">
    <property type="component" value="Unassembled WGS sequence"/>
</dbReference>
<dbReference type="SMART" id="SM00086">
    <property type="entry name" value="PAC"/>
    <property type="match status" value="1"/>
</dbReference>
<name>A0A6V8MQT4_9BACT</name>
<dbReference type="InterPro" id="IPR036890">
    <property type="entry name" value="HATPase_C_sf"/>
</dbReference>
<feature type="domain" description="PAS" evidence="10">
    <location>
        <begin position="257"/>
        <end position="327"/>
    </location>
</feature>
<evidence type="ECO:0000256" key="4">
    <source>
        <dbReference type="ARBA" id="ARBA00022679"/>
    </source>
</evidence>
<dbReference type="CDD" id="cd00082">
    <property type="entry name" value="HisKA"/>
    <property type="match status" value="1"/>
</dbReference>
<dbReference type="InterPro" id="IPR036097">
    <property type="entry name" value="HisK_dim/P_sf"/>
</dbReference>
<keyword evidence="7" id="KW-0175">Coiled coil</keyword>
<dbReference type="SMART" id="SM00387">
    <property type="entry name" value="HATPase_c"/>
    <property type="match status" value="1"/>
</dbReference>
<dbReference type="InterPro" id="IPR035965">
    <property type="entry name" value="PAS-like_dom_sf"/>
</dbReference>
<dbReference type="PRINTS" id="PR00344">
    <property type="entry name" value="BCTRLSENSOR"/>
</dbReference>
<dbReference type="SUPFAM" id="SSF47384">
    <property type="entry name" value="Homodimeric domain of signal transducing histidine kinase"/>
    <property type="match status" value="1"/>
</dbReference>
<feature type="coiled-coil region" evidence="7">
    <location>
        <begin position="561"/>
        <end position="599"/>
    </location>
</feature>
<feature type="transmembrane region" description="Helical" evidence="8">
    <location>
        <begin position="82"/>
        <end position="105"/>
    </location>
</feature>
<evidence type="ECO:0000259" key="11">
    <source>
        <dbReference type="PROSITE" id="PS50113"/>
    </source>
</evidence>
<feature type="transmembrane region" description="Helical" evidence="8">
    <location>
        <begin position="50"/>
        <end position="70"/>
    </location>
</feature>
<evidence type="ECO:0000256" key="7">
    <source>
        <dbReference type="SAM" id="Coils"/>
    </source>
</evidence>
<evidence type="ECO:0000256" key="1">
    <source>
        <dbReference type="ARBA" id="ARBA00000085"/>
    </source>
</evidence>
<dbReference type="GO" id="GO:0000155">
    <property type="term" value="F:phosphorelay sensor kinase activity"/>
    <property type="evidence" value="ECO:0007669"/>
    <property type="project" value="InterPro"/>
</dbReference>
<dbReference type="EMBL" id="BLXY01000001">
    <property type="protein sequence ID" value="GFO62167.1"/>
    <property type="molecule type" value="Genomic_DNA"/>
</dbReference>
<evidence type="ECO:0000259" key="10">
    <source>
        <dbReference type="PROSITE" id="PS50112"/>
    </source>
</evidence>
<dbReference type="InterPro" id="IPR003661">
    <property type="entry name" value="HisK_dim/P_dom"/>
</dbReference>
<dbReference type="PROSITE" id="PS50113">
    <property type="entry name" value="PAC"/>
    <property type="match status" value="1"/>
</dbReference>
<keyword evidence="8" id="KW-0812">Transmembrane</keyword>
<dbReference type="SUPFAM" id="SSF55781">
    <property type="entry name" value="GAF domain-like"/>
    <property type="match status" value="1"/>
</dbReference>
<keyword evidence="5" id="KW-0418">Kinase</keyword>
<protein>
    <recommendedName>
        <fullName evidence="2">histidine kinase</fullName>
        <ecNumber evidence="2">2.7.13.3</ecNumber>
    </recommendedName>
</protein>
<dbReference type="SUPFAM" id="SSF55874">
    <property type="entry name" value="ATPase domain of HSP90 chaperone/DNA topoisomerase II/histidine kinase"/>
    <property type="match status" value="1"/>
</dbReference>
<evidence type="ECO:0000259" key="9">
    <source>
        <dbReference type="PROSITE" id="PS50109"/>
    </source>
</evidence>
<dbReference type="PANTHER" id="PTHR42878:SF15">
    <property type="entry name" value="BACTERIOPHYTOCHROME"/>
    <property type="match status" value="1"/>
</dbReference>
<dbReference type="InterPro" id="IPR003594">
    <property type="entry name" value="HATPase_dom"/>
</dbReference>
<dbReference type="PANTHER" id="PTHR42878">
    <property type="entry name" value="TWO-COMPONENT HISTIDINE KINASE"/>
    <property type="match status" value="1"/>
</dbReference>
<dbReference type="Pfam" id="PF08447">
    <property type="entry name" value="PAS_3"/>
    <property type="match status" value="1"/>
</dbReference>
<dbReference type="InterPro" id="IPR050351">
    <property type="entry name" value="BphY/WalK/GraS-like"/>
</dbReference>
<dbReference type="Pfam" id="PF00512">
    <property type="entry name" value="HisKA"/>
    <property type="match status" value="1"/>
</dbReference>
<dbReference type="InterPro" id="IPR003018">
    <property type="entry name" value="GAF"/>
</dbReference>
<dbReference type="InterPro" id="IPR005467">
    <property type="entry name" value="His_kinase_dom"/>
</dbReference>
<accession>A0A6V8MQT4</accession>
<dbReference type="PROSITE" id="PS50112">
    <property type="entry name" value="PAS"/>
    <property type="match status" value="1"/>
</dbReference>
<dbReference type="Gene3D" id="3.30.450.40">
    <property type="match status" value="1"/>
</dbReference>
<dbReference type="Gene3D" id="3.30.565.10">
    <property type="entry name" value="Histidine kinase-like ATPase, C-terminal domain"/>
    <property type="match status" value="1"/>
</dbReference>
<dbReference type="Gene3D" id="1.10.287.130">
    <property type="match status" value="1"/>
</dbReference>
<proteinExistence type="predicted"/>
<keyword evidence="6 8" id="KW-0472">Membrane</keyword>
<dbReference type="GO" id="GO:0030295">
    <property type="term" value="F:protein kinase activator activity"/>
    <property type="evidence" value="ECO:0007669"/>
    <property type="project" value="TreeGrafter"/>
</dbReference>
<feature type="domain" description="PAC" evidence="11">
    <location>
        <begin position="331"/>
        <end position="383"/>
    </location>
</feature>
<dbReference type="Gene3D" id="3.30.450.20">
    <property type="entry name" value="PAS domain"/>
    <property type="match status" value="1"/>
</dbReference>
<dbReference type="GO" id="GO:0016020">
    <property type="term" value="C:membrane"/>
    <property type="evidence" value="ECO:0007669"/>
    <property type="project" value="UniProtKB-SubCell"/>
</dbReference>
<dbReference type="EC" id="2.7.13.3" evidence="2"/>
<dbReference type="InterPro" id="IPR029016">
    <property type="entry name" value="GAF-like_dom_sf"/>
</dbReference>
<dbReference type="FunFam" id="3.30.565.10:FF:000006">
    <property type="entry name" value="Sensor histidine kinase WalK"/>
    <property type="match status" value="1"/>
</dbReference>
<dbReference type="InterPro" id="IPR000014">
    <property type="entry name" value="PAS"/>
</dbReference>
<dbReference type="GO" id="GO:0007234">
    <property type="term" value="P:osmosensory signaling via phosphorelay pathway"/>
    <property type="evidence" value="ECO:0007669"/>
    <property type="project" value="TreeGrafter"/>
</dbReference>
<evidence type="ECO:0000256" key="5">
    <source>
        <dbReference type="ARBA" id="ARBA00022777"/>
    </source>
</evidence>
<feature type="transmembrane region" description="Helical" evidence="8">
    <location>
        <begin position="17"/>
        <end position="38"/>
    </location>
</feature>
<evidence type="ECO:0000313" key="12">
    <source>
        <dbReference type="EMBL" id="GFO62167.1"/>
    </source>
</evidence>
<dbReference type="PROSITE" id="PS50109">
    <property type="entry name" value="HIS_KIN"/>
    <property type="match status" value="1"/>
</dbReference>
<dbReference type="InterPro" id="IPR000700">
    <property type="entry name" value="PAS-assoc_C"/>
</dbReference>
<dbReference type="SUPFAM" id="SSF55785">
    <property type="entry name" value="PYP-like sensor domain (PAS domain)"/>
    <property type="match status" value="1"/>
</dbReference>
<feature type="transmembrane region" description="Helical" evidence="8">
    <location>
        <begin position="158"/>
        <end position="178"/>
    </location>
</feature>
<dbReference type="InterPro" id="IPR001610">
    <property type="entry name" value="PAC"/>
</dbReference>
<dbReference type="SMART" id="SM00065">
    <property type="entry name" value="GAF"/>
    <property type="match status" value="1"/>
</dbReference>
<dbReference type="NCBIfam" id="TIGR00229">
    <property type="entry name" value="sensory_box"/>
    <property type="match status" value="1"/>
</dbReference>
<keyword evidence="8" id="KW-1133">Transmembrane helix</keyword>
<dbReference type="SMART" id="SM00091">
    <property type="entry name" value="PAS"/>
    <property type="match status" value="1"/>
</dbReference>
<dbReference type="InterPro" id="IPR004358">
    <property type="entry name" value="Sig_transdc_His_kin-like_C"/>
</dbReference>